<dbReference type="EMBL" id="NWSH01000203">
    <property type="protein sequence ID" value="PCG78456.1"/>
    <property type="molecule type" value="Genomic_DNA"/>
</dbReference>
<keyword evidence="1" id="KW-0472">Membrane</keyword>
<keyword evidence="1" id="KW-0812">Transmembrane</keyword>
<reference evidence="3" key="1">
    <citation type="submission" date="2017-09" db="EMBL/GenBank/DDBJ databases">
        <title>Contemporary evolution of a Lepidopteran species, Heliothis virescens, in response to modern agricultural practices.</title>
        <authorList>
            <person name="Fritz M.L."/>
            <person name="Deyonke A.M."/>
            <person name="Papanicolaou A."/>
            <person name="Micinski S."/>
            <person name="Westbrook J."/>
            <person name="Gould F."/>
        </authorList>
    </citation>
    <scope>NUCLEOTIDE SEQUENCE [LARGE SCALE GENOMIC DNA]</scope>
    <source>
        <strain evidence="3">HvINT-</strain>
        <tissue evidence="3">Whole body</tissue>
    </source>
</reference>
<comment type="caution">
    <text evidence="3">The sequence shown here is derived from an EMBL/GenBank/DDBJ whole genome shotgun (WGS) entry which is preliminary data.</text>
</comment>
<proteinExistence type="predicted"/>
<evidence type="ECO:0000313" key="3">
    <source>
        <dbReference type="EMBL" id="PCG78456.1"/>
    </source>
</evidence>
<organism evidence="3">
    <name type="scientific">Heliothis virescens</name>
    <name type="common">Tobacco budworm moth</name>
    <dbReference type="NCBI Taxonomy" id="7102"/>
    <lineage>
        <taxon>Eukaryota</taxon>
        <taxon>Metazoa</taxon>
        <taxon>Ecdysozoa</taxon>
        <taxon>Arthropoda</taxon>
        <taxon>Hexapoda</taxon>
        <taxon>Insecta</taxon>
        <taxon>Pterygota</taxon>
        <taxon>Neoptera</taxon>
        <taxon>Endopterygota</taxon>
        <taxon>Lepidoptera</taxon>
        <taxon>Glossata</taxon>
        <taxon>Ditrysia</taxon>
        <taxon>Noctuoidea</taxon>
        <taxon>Noctuidae</taxon>
        <taxon>Heliothinae</taxon>
        <taxon>Heliothis</taxon>
    </lineage>
</organism>
<accession>A0A2A4K365</accession>
<feature type="domain" description="Deltamethrin resistance protein prag01" evidence="2">
    <location>
        <begin position="60"/>
        <end position="111"/>
    </location>
</feature>
<gene>
    <name evidence="3" type="ORF">B5V51_4159</name>
</gene>
<sequence length="128" mass="14507">MITKILGFRRGLVSAISRRYPHGKLLTQNSYARLLNPATLGATSPLVTSARSFRCDAHMNELPVPCVPWEPWYSDKQSFYNKVLVAGILWWLFSLGMMLYTDSIYLNWGPPLQPGPPSDEVEECDDTE</sequence>
<keyword evidence="1" id="KW-1133">Transmembrane helix</keyword>
<name>A0A2A4K365_HELVI</name>
<dbReference type="InterPro" id="IPR031973">
    <property type="entry name" value="Deltameth_res_prag01"/>
</dbReference>
<dbReference type="AlphaFoldDB" id="A0A2A4K365"/>
<evidence type="ECO:0000256" key="1">
    <source>
        <dbReference type="SAM" id="Phobius"/>
    </source>
</evidence>
<dbReference type="Pfam" id="PF16020">
    <property type="entry name" value="Deltameth_res"/>
    <property type="match status" value="1"/>
</dbReference>
<protein>
    <recommendedName>
        <fullName evidence="2">Deltamethrin resistance protein prag01 domain-containing protein</fullName>
    </recommendedName>
</protein>
<evidence type="ECO:0000259" key="2">
    <source>
        <dbReference type="Pfam" id="PF16020"/>
    </source>
</evidence>
<feature type="transmembrane region" description="Helical" evidence="1">
    <location>
        <begin position="83"/>
        <end position="101"/>
    </location>
</feature>